<proteinExistence type="predicted"/>
<reference evidence="1" key="1">
    <citation type="journal article" date="2021" name="Proc. Natl. Acad. Sci. U.S.A.">
        <title>A Catalog of Tens of Thousands of Viruses from Human Metagenomes Reveals Hidden Associations with Chronic Diseases.</title>
        <authorList>
            <person name="Tisza M.J."/>
            <person name="Buck C.B."/>
        </authorList>
    </citation>
    <scope>NUCLEOTIDE SEQUENCE</scope>
    <source>
        <strain evidence="1">CtYA416</strain>
    </source>
</reference>
<dbReference type="EMBL" id="BK016136">
    <property type="protein sequence ID" value="DAF97753.1"/>
    <property type="molecule type" value="Genomic_DNA"/>
</dbReference>
<organism evidence="1">
    <name type="scientific">Myoviridae sp. ctYA416</name>
    <dbReference type="NCBI Taxonomy" id="2825125"/>
    <lineage>
        <taxon>Viruses</taxon>
        <taxon>Duplodnaviria</taxon>
        <taxon>Heunggongvirae</taxon>
        <taxon>Uroviricota</taxon>
        <taxon>Caudoviricetes</taxon>
    </lineage>
</organism>
<evidence type="ECO:0000313" key="1">
    <source>
        <dbReference type="EMBL" id="DAF97753.1"/>
    </source>
</evidence>
<sequence length="199" mass="23179">MIRKIAIETKTKKDLDDLLDSLTEYGFAIKKDTSGHESDYHAIISKEGPAAYIMDSINPTILKFDDVNSYGVTAMILCTSKFNNIEEHCMIKDLRHKLDALFDILMNSQFYSDKFEVIYERFDAYVDQYMNQIAFGFGAPGEDLKIWKSPLDKKYKFSYYGETPVEEYFITLEIILKSFLDIVWVMELYELGGESKWIQ</sequence>
<protein>
    <submittedName>
        <fullName evidence="1">Uncharacterized protein</fullName>
    </submittedName>
</protein>
<name>A0A8S5UTD0_9CAUD</name>
<accession>A0A8S5UTD0</accession>